<dbReference type="FunCoup" id="Q2PJA9">
    <property type="interactions" value="1522"/>
</dbReference>
<name>Q2PJA9_CAEEL</name>
<dbReference type="Proteomes" id="UP000001940">
    <property type="component" value="Chromosome X"/>
</dbReference>
<evidence type="ECO:0000313" key="3">
    <source>
        <dbReference type="Proteomes" id="UP000001940"/>
    </source>
</evidence>
<dbReference type="UCSC" id="B0563.9">
    <property type="organism name" value="c. elegans"/>
</dbReference>
<feature type="signal peptide" evidence="1">
    <location>
        <begin position="1"/>
        <end position="18"/>
    </location>
</feature>
<organism evidence="2 3">
    <name type="scientific">Caenorhabditis elegans</name>
    <dbReference type="NCBI Taxonomy" id="6239"/>
    <lineage>
        <taxon>Eukaryota</taxon>
        <taxon>Metazoa</taxon>
        <taxon>Ecdysozoa</taxon>
        <taxon>Nematoda</taxon>
        <taxon>Chromadorea</taxon>
        <taxon>Rhabditida</taxon>
        <taxon>Rhabditina</taxon>
        <taxon>Rhabditomorpha</taxon>
        <taxon>Rhabditoidea</taxon>
        <taxon>Rhabditidae</taxon>
        <taxon>Peloderinae</taxon>
        <taxon>Caenorhabditis</taxon>
    </lineage>
</organism>
<keyword evidence="1" id="KW-0732">Signal</keyword>
<sequence length="71" mass="8152">MQLLTFVFGFVLIALSTSQWDNSYWWYNQQPTQAPSFNWFGNGGHQSDGKGNMWQGSDNAKIMLFAKSSWP</sequence>
<dbReference type="EMBL" id="BX284606">
    <property type="protein sequence ID" value="CCD62256.1"/>
    <property type="molecule type" value="Genomic_DNA"/>
</dbReference>
<dbReference type="CTD" id="4363127"/>
<dbReference type="eggNOG" id="ENOG502TJ0R">
    <property type="taxonomic scope" value="Eukaryota"/>
</dbReference>
<dbReference type="AGR" id="WB:WBGene00044687"/>
<accession>Q2PJA9</accession>
<dbReference type="HOGENOM" id="CLU_2742358_0_0_1"/>
<dbReference type="OMA" id="FAKSSWP"/>
<dbReference type="OrthoDB" id="5800970at2759"/>
<evidence type="ECO:0000313" key="2">
    <source>
        <dbReference type="EMBL" id="CCD62256.1"/>
    </source>
</evidence>
<evidence type="ECO:0000313" key="4">
    <source>
        <dbReference type="WormBase" id="B0563.9"/>
    </source>
</evidence>
<dbReference type="Bgee" id="WBGene00044687">
    <property type="expression patterns" value="Expressed in adult organism and 2 other cell types or tissues"/>
</dbReference>
<dbReference type="InParanoid" id="Q2PJA9"/>
<dbReference type="RefSeq" id="NP_001041212.1">
    <property type="nucleotide sequence ID" value="NM_001047747.4"/>
</dbReference>
<reference evidence="2 3" key="1">
    <citation type="journal article" date="1998" name="Science">
        <title>Genome sequence of the nematode C. elegans: a platform for investigating biology.</title>
        <authorList>
            <consortium name="The C. elegans sequencing consortium"/>
            <person name="Sulson J.E."/>
            <person name="Waterston R."/>
        </authorList>
    </citation>
    <scope>NUCLEOTIDE SEQUENCE [LARGE SCALE GENOMIC DNA]</scope>
    <source>
        <strain evidence="2 3">Bristol N2</strain>
    </source>
</reference>
<protein>
    <submittedName>
        <fullName evidence="2">C-type lectin domain-containing protein</fullName>
    </submittedName>
</protein>
<evidence type="ECO:0000256" key="1">
    <source>
        <dbReference type="SAM" id="SignalP"/>
    </source>
</evidence>
<dbReference type="STRING" id="6239.B0563.9.1"/>
<proteinExistence type="predicted"/>
<dbReference type="WormBase" id="B0563.9">
    <property type="protein sequence ID" value="CE39468"/>
    <property type="gene ID" value="WBGene00044687"/>
</dbReference>
<dbReference type="GeneID" id="4363127"/>
<keyword evidence="3" id="KW-1185">Reference proteome</keyword>
<feature type="chain" id="PRO_5004213485" evidence="1">
    <location>
        <begin position="19"/>
        <end position="71"/>
    </location>
</feature>
<gene>
    <name evidence="2 4" type="ORF">B0563.9</name>
    <name evidence="2" type="ORF">CELE_B0563.9</name>
</gene>
<dbReference type="KEGG" id="cel:CELE_B0563.9"/>
<dbReference type="AlphaFoldDB" id="Q2PJA9"/>
<dbReference type="PaxDb" id="6239-B0563.9"/>